<dbReference type="PROSITE" id="PS50164">
    <property type="entry name" value="GIY_YIG"/>
    <property type="match status" value="1"/>
</dbReference>
<dbReference type="RefSeq" id="WP_377097467.1">
    <property type="nucleotide sequence ID" value="NZ_JBHTHU010000001.1"/>
</dbReference>
<dbReference type="SUPFAM" id="SSF82771">
    <property type="entry name" value="GIY-YIG endonuclease"/>
    <property type="match status" value="1"/>
</dbReference>
<dbReference type="Pfam" id="PF01541">
    <property type="entry name" value="GIY-YIG"/>
    <property type="match status" value="1"/>
</dbReference>
<comment type="caution">
    <text evidence="2">The sequence shown here is derived from an EMBL/GenBank/DDBJ whole genome shotgun (WGS) entry which is preliminary data.</text>
</comment>
<sequence length="87" mass="10133">MISLQLYLLELEEGKYYVGQSSHPEVRFFDHQVGYGGKWTRRYRPIALLQTKSIQVDDLREACLYENWLTLHYMKNMGGGMSAEASI</sequence>
<evidence type="ECO:0000313" key="2">
    <source>
        <dbReference type="EMBL" id="MFD0749262.1"/>
    </source>
</evidence>
<dbReference type="CDD" id="cd00719">
    <property type="entry name" value="GIY-YIG_SF"/>
    <property type="match status" value="1"/>
</dbReference>
<dbReference type="InterPro" id="IPR035901">
    <property type="entry name" value="GIY-YIG_endonuc_sf"/>
</dbReference>
<organism evidence="2 3">
    <name type="scientific">Mucilaginibacter calamicampi</name>
    <dbReference type="NCBI Taxonomy" id="1302352"/>
    <lineage>
        <taxon>Bacteria</taxon>
        <taxon>Pseudomonadati</taxon>
        <taxon>Bacteroidota</taxon>
        <taxon>Sphingobacteriia</taxon>
        <taxon>Sphingobacteriales</taxon>
        <taxon>Sphingobacteriaceae</taxon>
        <taxon>Mucilaginibacter</taxon>
    </lineage>
</organism>
<evidence type="ECO:0000259" key="1">
    <source>
        <dbReference type="PROSITE" id="PS50164"/>
    </source>
</evidence>
<evidence type="ECO:0000313" key="3">
    <source>
        <dbReference type="Proteomes" id="UP001596958"/>
    </source>
</evidence>
<protein>
    <submittedName>
        <fullName evidence="2">GIY-YIG nuclease family protein</fullName>
    </submittedName>
</protein>
<name>A0ABW2YVD5_9SPHI</name>
<reference evidence="3" key="1">
    <citation type="journal article" date="2019" name="Int. J. Syst. Evol. Microbiol.">
        <title>The Global Catalogue of Microorganisms (GCM) 10K type strain sequencing project: providing services to taxonomists for standard genome sequencing and annotation.</title>
        <authorList>
            <consortium name="The Broad Institute Genomics Platform"/>
            <consortium name="The Broad Institute Genome Sequencing Center for Infectious Disease"/>
            <person name="Wu L."/>
            <person name="Ma J."/>
        </authorList>
    </citation>
    <scope>NUCLEOTIDE SEQUENCE [LARGE SCALE GENOMIC DNA]</scope>
    <source>
        <strain evidence="3">CCUG 63418</strain>
    </source>
</reference>
<gene>
    <name evidence="2" type="ORF">ACFQZS_03855</name>
</gene>
<proteinExistence type="predicted"/>
<dbReference type="Proteomes" id="UP001596958">
    <property type="component" value="Unassembled WGS sequence"/>
</dbReference>
<keyword evidence="3" id="KW-1185">Reference proteome</keyword>
<feature type="domain" description="GIY-YIG" evidence="1">
    <location>
        <begin position="1"/>
        <end position="81"/>
    </location>
</feature>
<dbReference type="EMBL" id="JBHTHU010000001">
    <property type="protein sequence ID" value="MFD0749262.1"/>
    <property type="molecule type" value="Genomic_DNA"/>
</dbReference>
<dbReference type="InterPro" id="IPR000305">
    <property type="entry name" value="GIY-YIG_endonuc"/>
</dbReference>
<accession>A0ABW2YVD5</accession>
<dbReference type="Gene3D" id="3.40.1440.10">
    <property type="entry name" value="GIY-YIG endonuclease"/>
    <property type="match status" value="1"/>
</dbReference>